<gene>
    <name evidence="1" type="ORF">RFI_24492</name>
</gene>
<comment type="caution">
    <text evidence="1">The sequence shown here is derived from an EMBL/GenBank/DDBJ whole genome shotgun (WGS) entry which is preliminary data.</text>
</comment>
<name>X6MGY7_RETFI</name>
<evidence type="ECO:0000313" key="2">
    <source>
        <dbReference type="Proteomes" id="UP000023152"/>
    </source>
</evidence>
<sequence>MSTQPKCKYKTDFSDITRDNEDEKNVNVMPTQKKNERVDFSINNDRWKKLSLKKGIEIKCTYMMKKNGKVVVDNIEYPPLYQEQLKLCDQALIAEVCPYSKKSEEKIKVTFKPNCVTGEKLRAGDLLTFQLRFSISKKEWEPVNVNIVEKMNRRQIGDIPSTLPMQKKGESYCRVNEWLKNPMQAKKKKKKNYTYLCCTDYKSWEEWKDPEVAKMGLTLAMLSQNAKINDNEDTKEGEIKWYKKKIQFTLAKHIIEQCIEIPCQVPQLLMQQLTPSEQSKTTESNDNNEFHELTKLYNFVNEFHKQTENMCPQLRQQCRDIVIEENLIERETQAGLIIFGSCPTYKNFKIVKLYVYLPEMQDDDKKHVLVLFPSIEKGVAYRMKLVCNETQSLYFACFAMPENTTWIACVQWGDLQSSPEISSRSCAYFVELKKSQSISSFFNYSSAKQKSPY</sequence>
<dbReference type="EMBL" id="ASPP01020998">
    <property type="protein sequence ID" value="ETO12881.1"/>
    <property type="molecule type" value="Genomic_DNA"/>
</dbReference>
<accession>X6MGY7</accession>
<reference evidence="1 2" key="1">
    <citation type="journal article" date="2013" name="Curr. Biol.">
        <title>The Genome of the Foraminiferan Reticulomyxa filosa.</title>
        <authorList>
            <person name="Glockner G."/>
            <person name="Hulsmann N."/>
            <person name="Schleicher M."/>
            <person name="Noegel A.A."/>
            <person name="Eichinger L."/>
            <person name="Gallinger C."/>
            <person name="Pawlowski J."/>
            <person name="Sierra R."/>
            <person name="Euteneuer U."/>
            <person name="Pillet L."/>
            <person name="Moustafa A."/>
            <person name="Platzer M."/>
            <person name="Groth M."/>
            <person name="Szafranski K."/>
            <person name="Schliwa M."/>
        </authorList>
    </citation>
    <scope>NUCLEOTIDE SEQUENCE [LARGE SCALE GENOMIC DNA]</scope>
</reference>
<dbReference type="Proteomes" id="UP000023152">
    <property type="component" value="Unassembled WGS sequence"/>
</dbReference>
<protein>
    <submittedName>
        <fullName evidence="1">Uncharacterized protein</fullName>
    </submittedName>
</protein>
<dbReference type="AlphaFoldDB" id="X6MGY7"/>
<feature type="non-terminal residue" evidence="1">
    <location>
        <position position="453"/>
    </location>
</feature>
<evidence type="ECO:0000313" key="1">
    <source>
        <dbReference type="EMBL" id="ETO12881.1"/>
    </source>
</evidence>
<proteinExistence type="predicted"/>
<organism evidence="1 2">
    <name type="scientific">Reticulomyxa filosa</name>
    <dbReference type="NCBI Taxonomy" id="46433"/>
    <lineage>
        <taxon>Eukaryota</taxon>
        <taxon>Sar</taxon>
        <taxon>Rhizaria</taxon>
        <taxon>Retaria</taxon>
        <taxon>Foraminifera</taxon>
        <taxon>Monothalamids</taxon>
        <taxon>Reticulomyxidae</taxon>
        <taxon>Reticulomyxa</taxon>
    </lineage>
</organism>
<keyword evidence="2" id="KW-1185">Reference proteome</keyword>